<dbReference type="Proteomes" id="UP000694920">
    <property type="component" value="Unplaced"/>
</dbReference>
<dbReference type="GO" id="GO:0006310">
    <property type="term" value="P:DNA recombination"/>
    <property type="evidence" value="ECO:0007669"/>
    <property type="project" value="UniProtKB-KW"/>
</dbReference>
<dbReference type="KEGG" id="ccin:107273237"/>
<dbReference type="CDD" id="cd09275">
    <property type="entry name" value="RNase_HI_RT_DIRS1"/>
    <property type="match status" value="1"/>
</dbReference>
<dbReference type="SUPFAM" id="SSF56349">
    <property type="entry name" value="DNA breaking-rejoining enzymes"/>
    <property type="match status" value="1"/>
</dbReference>
<evidence type="ECO:0000313" key="3">
    <source>
        <dbReference type="Proteomes" id="UP000694920"/>
    </source>
</evidence>
<evidence type="ECO:0000313" key="4">
    <source>
        <dbReference type="RefSeq" id="XP_015606699.1"/>
    </source>
</evidence>
<dbReference type="Gene3D" id="3.30.420.10">
    <property type="entry name" value="Ribonuclease H-like superfamily/Ribonuclease H"/>
    <property type="match status" value="1"/>
</dbReference>
<feature type="domain" description="Tyr recombinase" evidence="2">
    <location>
        <begin position="319"/>
        <end position="529"/>
    </location>
</feature>
<dbReference type="PROSITE" id="PS51898">
    <property type="entry name" value="TYR_RECOMBINASE"/>
    <property type="match status" value="1"/>
</dbReference>
<keyword evidence="1" id="KW-0233">DNA recombination</keyword>
<dbReference type="InterPro" id="IPR002104">
    <property type="entry name" value="Integrase_catalytic"/>
</dbReference>
<reference evidence="4" key="1">
    <citation type="submission" date="2025-08" db="UniProtKB">
        <authorList>
            <consortium name="RefSeq"/>
        </authorList>
    </citation>
    <scope>IDENTIFICATION</scope>
</reference>
<dbReference type="GO" id="GO:0003677">
    <property type="term" value="F:DNA binding"/>
    <property type="evidence" value="ECO:0007669"/>
    <property type="project" value="InterPro"/>
</dbReference>
<dbReference type="RefSeq" id="XP_015606699.1">
    <property type="nucleotide sequence ID" value="XM_015751213.1"/>
</dbReference>
<organism evidence="3 4">
    <name type="scientific">Cephus cinctus</name>
    <name type="common">Wheat stem sawfly</name>
    <dbReference type="NCBI Taxonomy" id="211228"/>
    <lineage>
        <taxon>Eukaryota</taxon>
        <taxon>Metazoa</taxon>
        <taxon>Ecdysozoa</taxon>
        <taxon>Arthropoda</taxon>
        <taxon>Hexapoda</taxon>
        <taxon>Insecta</taxon>
        <taxon>Pterygota</taxon>
        <taxon>Neoptera</taxon>
        <taxon>Endopterygota</taxon>
        <taxon>Hymenoptera</taxon>
        <taxon>Cephoidea</taxon>
        <taxon>Cephidae</taxon>
        <taxon>Cephus</taxon>
    </lineage>
</organism>
<evidence type="ECO:0000259" key="2">
    <source>
        <dbReference type="PROSITE" id="PS51898"/>
    </source>
</evidence>
<sequence>MILKDCVAEVVRWWKNSLHKFNPTTTLKFKLEISSDALLRGWKAHCRGVSTQGFWDGTEKTHHTNYLELMAAFFALESFGDQEHNGKILLRMDNTTAISYVNKTGGIQYPRLNKIASEVRQWREKENLWGYVIYIPSKENVEADKVSRSFNIDTEWELADWALSRIVENFGPHEIDLFAISIKQKMQKILFMTTRLRSETTASISDAINDDSRDCIRKAYTSRGFSTEAASILAVLVAVSTLKQYSGPLRDWQIFCRLNKINPYQGGAKIALEFLVGKFKQGASYGPLNSMRSATSLMLLNGISNGQTIKRFFKSVFRKRPPRARYEVTWDVNIVLRFIQTERGLVGRNLRGISEKTATLITLATAQRIQTLALININSITVTSRGAEIKIPDLVKISRIRGSQPNLVLHFFTKRPKICVANTTMEYLNITKEIRGQNKRLFMTTRKPHEAANTQIISWWIKSVLKRAGIKMDKFTAYSTRHAASSAALRNGVDIGTIRKTAGWSDNSKTFANFYNRPILTEEGKFAKTVMEWKKKE</sequence>
<dbReference type="InterPro" id="IPR036397">
    <property type="entry name" value="RNaseH_sf"/>
</dbReference>
<proteinExistence type="predicted"/>
<evidence type="ECO:0000256" key="1">
    <source>
        <dbReference type="ARBA" id="ARBA00023172"/>
    </source>
</evidence>
<dbReference type="PANTHER" id="PTHR35617">
    <property type="entry name" value="PHAGE_INTEGRASE DOMAIN-CONTAINING PROTEIN"/>
    <property type="match status" value="1"/>
</dbReference>
<accession>A0AAJ7CCZ0</accession>
<dbReference type="InterPro" id="IPR011010">
    <property type="entry name" value="DNA_brk_join_enz"/>
</dbReference>
<dbReference type="Pfam" id="PF00589">
    <property type="entry name" value="Phage_integrase"/>
    <property type="match status" value="1"/>
</dbReference>
<gene>
    <name evidence="4" type="primary">LOC107273237</name>
</gene>
<dbReference type="InterPro" id="IPR013762">
    <property type="entry name" value="Integrase-like_cat_sf"/>
</dbReference>
<name>A0AAJ7CCZ0_CEPCN</name>
<protein>
    <submittedName>
        <fullName evidence="4">Uncharacterized protein LOC107273237</fullName>
    </submittedName>
</protein>
<dbReference type="GeneID" id="107273237"/>
<dbReference type="AlphaFoldDB" id="A0AAJ7CCZ0"/>
<dbReference type="PANTHER" id="PTHR35617:SF3">
    <property type="entry name" value="CORE-BINDING (CB) DOMAIN-CONTAINING PROTEIN"/>
    <property type="match status" value="1"/>
</dbReference>
<dbReference type="Gene3D" id="1.10.443.10">
    <property type="entry name" value="Intergrase catalytic core"/>
    <property type="match status" value="1"/>
</dbReference>
<keyword evidence="3" id="KW-1185">Reference proteome</keyword>
<dbReference type="GO" id="GO:0015074">
    <property type="term" value="P:DNA integration"/>
    <property type="evidence" value="ECO:0007669"/>
    <property type="project" value="InterPro"/>
</dbReference>